<keyword evidence="1 4" id="KW-0808">Transferase</keyword>
<evidence type="ECO:0000256" key="1">
    <source>
        <dbReference type="ARBA" id="ARBA00022679"/>
    </source>
</evidence>
<gene>
    <name evidence="4" type="ORF">A6E74_01285</name>
    <name evidence="3" type="ORF">ETH01_06350</name>
</gene>
<accession>A0A179EV13</accession>
<keyword evidence="5" id="KW-1185">Reference proteome</keyword>
<dbReference type="Pfam" id="PF13649">
    <property type="entry name" value="Methyltransf_25"/>
    <property type="match status" value="1"/>
</dbReference>
<organism evidence="4 5">
    <name type="scientific">Enterococcus thailandicus</name>
    <dbReference type="NCBI Taxonomy" id="417368"/>
    <lineage>
        <taxon>Bacteria</taxon>
        <taxon>Bacillati</taxon>
        <taxon>Bacillota</taxon>
        <taxon>Bacilli</taxon>
        <taxon>Lactobacillales</taxon>
        <taxon>Enterococcaceae</taxon>
        <taxon>Enterococcus</taxon>
    </lineage>
</organism>
<feature type="domain" description="Methyltransferase" evidence="2">
    <location>
        <begin position="37"/>
        <end position="132"/>
    </location>
</feature>
<dbReference type="Gene3D" id="3.40.50.150">
    <property type="entry name" value="Vaccinia Virus protein VP39"/>
    <property type="match status" value="1"/>
</dbReference>
<sequence length="246" mass="28916">MAYETFAFIYDEVMDEALYQQWLAFSKRHLPEQTKNILELACGTGALAVEFAKAGYNVTGLDLSEDMLMMASQRAFEQETAIQFVEGNMLDLSEVGQYEAITCYSDSLCYMENGQEVQQVFDEVYQALEENGRFLFDVHSVYQVDTVFPEYSYHYQSEKFAFLWDSYPGKEPHSIEHFLTFFVEDLDQPEKFIREDELHQERTYSMESYLRMLENSGFSKVEAYGDFTDETPTEETKRWFFVAYKE</sequence>
<reference evidence="3 6" key="2">
    <citation type="submission" date="2019-07" db="EMBL/GenBank/DDBJ databases">
        <title>Whole genome shotgun sequence of Enterococcus thailandicus NBRC 101867.</title>
        <authorList>
            <person name="Hosoyama A."/>
            <person name="Uohara A."/>
            <person name="Ohji S."/>
            <person name="Ichikawa N."/>
        </authorList>
    </citation>
    <scope>NUCLEOTIDE SEQUENCE [LARGE SCALE GENOMIC DNA]</scope>
    <source>
        <strain evidence="3 6">NBRC 101867</strain>
    </source>
</reference>
<evidence type="ECO:0000313" key="4">
    <source>
        <dbReference type="EMBL" id="OAQ57037.1"/>
    </source>
</evidence>
<dbReference type="EMBL" id="LWMN01000001">
    <property type="protein sequence ID" value="OAQ57037.1"/>
    <property type="molecule type" value="Genomic_DNA"/>
</dbReference>
<keyword evidence="4" id="KW-0489">Methyltransferase</keyword>
<dbReference type="Gene3D" id="2.20.25.110">
    <property type="entry name" value="S-adenosyl-L-methionine-dependent methyltransferases"/>
    <property type="match status" value="1"/>
</dbReference>
<name>A0A179EV13_ENTTH</name>
<dbReference type="AlphaFoldDB" id="A0A179EV13"/>
<dbReference type="InterPro" id="IPR041698">
    <property type="entry name" value="Methyltransf_25"/>
</dbReference>
<dbReference type="CDD" id="cd02440">
    <property type="entry name" value="AdoMet_MTases"/>
    <property type="match status" value="1"/>
</dbReference>
<dbReference type="Proteomes" id="UP000078516">
    <property type="component" value="Unassembled WGS sequence"/>
</dbReference>
<dbReference type="EMBL" id="BJUG01000003">
    <property type="protein sequence ID" value="GEK36348.1"/>
    <property type="molecule type" value="Genomic_DNA"/>
</dbReference>
<evidence type="ECO:0000313" key="5">
    <source>
        <dbReference type="Proteomes" id="UP000078516"/>
    </source>
</evidence>
<reference evidence="4 5" key="1">
    <citation type="submission" date="2016-04" db="EMBL/GenBank/DDBJ databases">
        <title>Draft genome of an Enterococcus thailandicus strain isolated from bovine feces.</title>
        <authorList>
            <person name="Beukers A.G."/>
            <person name="Zaheer R."/>
            <person name="Goji N."/>
            <person name="Cook S.R."/>
            <person name="Amoako K."/>
            <person name="Chaves A.V."/>
            <person name="Ward M.P."/>
            <person name="Mcallister T.A."/>
        </authorList>
    </citation>
    <scope>NUCLEOTIDE SEQUENCE [LARGE SCALE GENOMIC DNA]</scope>
    <source>
        <strain evidence="4 5">F0711D 46</strain>
    </source>
</reference>
<evidence type="ECO:0000259" key="2">
    <source>
        <dbReference type="Pfam" id="PF13649"/>
    </source>
</evidence>
<evidence type="ECO:0000313" key="6">
    <source>
        <dbReference type="Proteomes" id="UP000321361"/>
    </source>
</evidence>
<dbReference type="SUPFAM" id="SSF53335">
    <property type="entry name" value="S-adenosyl-L-methionine-dependent methyltransferases"/>
    <property type="match status" value="1"/>
</dbReference>
<comment type="caution">
    <text evidence="4">The sequence shown here is derived from an EMBL/GenBank/DDBJ whole genome shotgun (WGS) entry which is preliminary data.</text>
</comment>
<proteinExistence type="predicted"/>
<dbReference type="OrthoDB" id="9811589at2"/>
<protein>
    <submittedName>
        <fullName evidence="3 4">Methyltransferase</fullName>
    </submittedName>
</protein>
<dbReference type="Proteomes" id="UP000321361">
    <property type="component" value="Unassembled WGS sequence"/>
</dbReference>
<dbReference type="PANTHER" id="PTHR43861">
    <property type="entry name" value="TRANS-ACONITATE 2-METHYLTRANSFERASE-RELATED"/>
    <property type="match status" value="1"/>
</dbReference>
<dbReference type="PATRIC" id="fig|417368.6.peg.229"/>
<dbReference type="RefSeq" id="WP_067480913.1">
    <property type="nucleotide sequence ID" value="NZ_BJUG01000003.1"/>
</dbReference>
<dbReference type="GO" id="GO:0032259">
    <property type="term" value="P:methylation"/>
    <property type="evidence" value="ECO:0007669"/>
    <property type="project" value="UniProtKB-KW"/>
</dbReference>
<evidence type="ECO:0000313" key="3">
    <source>
        <dbReference type="EMBL" id="GEK36348.1"/>
    </source>
</evidence>
<dbReference type="GO" id="GO:0008168">
    <property type="term" value="F:methyltransferase activity"/>
    <property type="evidence" value="ECO:0007669"/>
    <property type="project" value="UniProtKB-KW"/>
</dbReference>
<dbReference type="InterPro" id="IPR029063">
    <property type="entry name" value="SAM-dependent_MTases_sf"/>
</dbReference>